<dbReference type="OMA" id="NNVCCPT"/>
<dbReference type="Proteomes" id="UP000000724">
    <property type="component" value="Contig Pc00c16"/>
</dbReference>
<dbReference type="InterPro" id="IPR051694">
    <property type="entry name" value="Immunoregulatory_rcpt-like"/>
</dbReference>
<evidence type="ECO:0000256" key="4">
    <source>
        <dbReference type="ARBA" id="ARBA00023136"/>
    </source>
</evidence>
<evidence type="ECO:0000313" key="8">
    <source>
        <dbReference type="Proteomes" id="UP000000724"/>
    </source>
</evidence>
<feature type="region of interest" description="Disordered" evidence="5">
    <location>
        <begin position="251"/>
        <end position="291"/>
    </location>
</feature>
<keyword evidence="3 6" id="KW-1133">Transmembrane helix</keyword>
<proteinExistence type="predicted"/>
<reference evidence="7 8" key="1">
    <citation type="journal article" date="2008" name="Nat. Biotechnol.">
        <title>Genome sequencing and analysis of the filamentous fungus Penicillium chrysogenum.</title>
        <authorList>
            <person name="van den Berg M.A."/>
            <person name="Albang R."/>
            <person name="Albermann K."/>
            <person name="Badger J.H."/>
            <person name="Daran J.-M."/>
            <person name="Driessen A.J.M."/>
            <person name="Garcia-Estrada C."/>
            <person name="Fedorova N.D."/>
            <person name="Harris D.M."/>
            <person name="Heijne W.H.M."/>
            <person name="Joardar V.S."/>
            <person name="Kiel J.A.K.W."/>
            <person name="Kovalchuk A."/>
            <person name="Martin J.F."/>
            <person name="Nierman W.C."/>
            <person name="Nijland J.G."/>
            <person name="Pronk J.T."/>
            <person name="Roubos J.A."/>
            <person name="van der Klei I.J."/>
            <person name="van Peij N.N.M.E."/>
            <person name="Veenhuis M."/>
            <person name="von Doehren H."/>
            <person name="Wagner C."/>
            <person name="Wortman J.R."/>
            <person name="Bovenberg R.A.L."/>
        </authorList>
    </citation>
    <scope>NUCLEOTIDE SEQUENCE [LARGE SCALE GENOMIC DNA]</scope>
    <source>
        <strain evidence="8">ATCC 28089 / DSM 1075 / NRRL 1951 / Wisconsin 54-1255</strain>
    </source>
</reference>
<feature type="region of interest" description="Disordered" evidence="5">
    <location>
        <begin position="141"/>
        <end position="177"/>
    </location>
</feature>
<protein>
    <submittedName>
        <fullName evidence="7">Pc16g12040 protein</fullName>
    </submittedName>
</protein>
<evidence type="ECO:0000256" key="6">
    <source>
        <dbReference type="SAM" id="Phobius"/>
    </source>
</evidence>
<dbReference type="GeneID" id="8307669"/>
<evidence type="ECO:0000313" key="7">
    <source>
        <dbReference type="EMBL" id="CAP93874.1"/>
    </source>
</evidence>
<dbReference type="HOGENOM" id="CLU_061428_0_0_1"/>
<dbReference type="BioCyc" id="PCHR:PC16G12040-MONOMER"/>
<dbReference type="GO" id="GO:0071944">
    <property type="term" value="C:cell periphery"/>
    <property type="evidence" value="ECO:0007669"/>
    <property type="project" value="UniProtKB-ARBA"/>
</dbReference>
<evidence type="ECO:0000256" key="2">
    <source>
        <dbReference type="ARBA" id="ARBA00022692"/>
    </source>
</evidence>
<keyword evidence="8" id="KW-1185">Reference proteome</keyword>
<accession>B6H9U4</accession>
<sequence length="291" mass="30773">MQINWKWPPTHSSPFVSANPMSDMLSSPFGLSVRRNGSCVATEQDCGGTWSSFRACCPGGTKCPTGQENVKCCPSDADCTELLDHTHCANSSANVYKANDYFCCAAGMQAFQKENGFVGCTEDTSTLDKSLTLLKIRYHGTTSTSMPSSTTSSTTAITDPAAGPTTESPSENYSPSSNTGSIAGGVVGGVAGLAILAGLLWFLLRRRNRAKQSIETHTDPSPLMSSVPGSSVIGSSVPGSSVPGSNIVEYYNKEPQSPQELAGTKEPLPPQELAGRDENMVHELPSQTTYR</sequence>
<dbReference type="EMBL" id="AM920431">
    <property type="protein sequence ID" value="CAP93874.1"/>
    <property type="molecule type" value="Genomic_DNA"/>
</dbReference>
<dbReference type="PANTHER" id="PTHR15549">
    <property type="entry name" value="PAIRED IMMUNOGLOBULIN-LIKE TYPE 2 RECEPTOR"/>
    <property type="match status" value="1"/>
</dbReference>
<dbReference type="PANTHER" id="PTHR15549:SF27">
    <property type="entry name" value="CHITIN-BINDING TYPE-1 DOMAIN-CONTAINING PROTEIN"/>
    <property type="match status" value="1"/>
</dbReference>
<dbReference type="eggNOG" id="ENOG502SVS7">
    <property type="taxonomic scope" value="Eukaryota"/>
</dbReference>
<dbReference type="AlphaFoldDB" id="B6H9U4"/>
<dbReference type="GO" id="GO:0016020">
    <property type="term" value="C:membrane"/>
    <property type="evidence" value="ECO:0007669"/>
    <property type="project" value="UniProtKB-SubCell"/>
</dbReference>
<organism evidence="7 8">
    <name type="scientific">Penicillium rubens (strain ATCC 28089 / DSM 1075 / NRRL 1951 / Wisconsin 54-1255)</name>
    <name type="common">Penicillium chrysogenum</name>
    <dbReference type="NCBI Taxonomy" id="500485"/>
    <lineage>
        <taxon>Eukaryota</taxon>
        <taxon>Fungi</taxon>
        <taxon>Dikarya</taxon>
        <taxon>Ascomycota</taxon>
        <taxon>Pezizomycotina</taxon>
        <taxon>Eurotiomycetes</taxon>
        <taxon>Eurotiomycetidae</taxon>
        <taxon>Eurotiales</taxon>
        <taxon>Aspergillaceae</taxon>
        <taxon>Penicillium</taxon>
        <taxon>Penicillium chrysogenum species complex</taxon>
    </lineage>
</organism>
<dbReference type="KEGG" id="pcs:N7525_010554"/>
<feature type="compositionally biased region" description="Low complexity" evidence="5">
    <location>
        <begin position="141"/>
        <end position="155"/>
    </location>
</feature>
<feature type="transmembrane region" description="Helical" evidence="6">
    <location>
        <begin position="182"/>
        <end position="204"/>
    </location>
</feature>
<keyword evidence="2 6" id="KW-0812">Transmembrane</keyword>
<evidence type="ECO:0000256" key="1">
    <source>
        <dbReference type="ARBA" id="ARBA00004167"/>
    </source>
</evidence>
<feature type="compositionally biased region" description="Low complexity" evidence="5">
    <location>
        <begin position="164"/>
        <end position="177"/>
    </location>
</feature>
<comment type="subcellular location">
    <subcellularLocation>
        <location evidence="1">Membrane</location>
        <topology evidence="1">Single-pass membrane protein</topology>
    </subcellularLocation>
</comment>
<gene>
    <name evidence="7" type="ORF">Pc16g12040</name>
    <name evidence="7" type="ORF">PCH_Pc16g12040</name>
</gene>
<evidence type="ECO:0000256" key="3">
    <source>
        <dbReference type="ARBA" id="ARBA00022989"/>
    </source>
</evidence>
<keyword evidence="4 6" id="KW-0472">Membrane</keyword>
<name>B6H9U4_PENRW</name>
<dbReference type="OrthoDB" id="4779287at2759"/>
<dbReference type="VEuPathDB" id="FungiDB:PCH_Pc16g12040"/>
<dbReference type="Gene3D" id="1.20.5.510">
    <property type="entry name" value="Single helix bin"/>
    <property type="match status" value="1"/>
</dbReference>
<evidence type="ECO:0000256" key="5">
    <source>
        <dbReference type="SAM" id="MobiDB-lite"/>
    </source>
</evidence>